<dbReference type="InterPro" id="IPR003673">
    <property type="entry name" value="CoA-Trfase_fam_III"/>
</dbReference>
<proteinExistence type="predicted"/>
<name>A0A437RB21_9BURK</name>
<sequence>MRPGEAAAAPQVLQALWQAAGLAPAALGDIELPARGPVLASSFAIAPALQASLGAAALAAVQRGRLRGGPAQGVRVDAEHAVLESLCWFTVDGREPALWDPLSGLYRTADGHVRVHANFAHHRDGVLRLLGLPEGAGTERARVQAALAGWRALDFEAQAAEAGLVVAAVRSFAEWDAHPQAAALQAQPLVAIDRIGDAPPRPLPPWQAGGLPLDGLRVLDLTRILAGPVAGRTLAGYGADVLLLNSPRLPNIEAIAATSCGKLSAHLDLDEAGGPAALAQLVRGADVFMQGYRPGALAARGFAPADVAALSPGIVAVSLSAYGPSGPWAGRRGFDSLVQTATGFNAAEAEAFGSAEPRALPLQVLDHAAGYLLAFGAQAALLRQAQEGGSWHVQVSLAGVGRWLRSLGRTPPVAPERPPLAPHVETLDSGFGRLQTLRHAAQFSATPAHWRRPSMPPGSDPAAWPPARAH</sequence>
<dbReference type="PANTHER" id="PTHR48228">
    <property type="entry name" value="SUCCINYL-COA--D-CITRAMALATE COA-TRANSFERASE"/>
    <property type="match status" value="1"/>
</dbReference>
<keyword evidence="2" id="KW-0808">Transferase</keyword>
<dbReference type="InterPro" id="IPR023606">
    <property type="entry name" value="CoA-Trfase_III_dom_1_sf"/>
</dbReference>
<dbReference type="Proteomes" id="UP000285575">
    <property type="component" value="Unassembled WGS sequence"/>
</dbReference>
<dbReference type="GO" id="GO:0016740">
    <property type="term" value="F:transferase activity"/>
    <property type="evidence" value="ECO:0007669"/>
    <property type="project" value="UniProtKB-KW"/>
</dbReference>
<evidence type="ECO:0000313" key="2">
    <source>
        <dbReference type="EMBL" id="RVU43922.1"/>
    </source>
</evidence>
<organism evidence="2 3">
    <name type="scientific">Rubrivivax rivuli</name>
    <dbReference type="NCBI Taxonomy" id="1862385"/>
    <lineage>
        <taxon>Bacteria</taxon>
        <taxon>Pseudomonadati</taxon>
        <taxon>Pseudomonadota</taxon>
        <taxon>Betaproteobacteria</taxon>
        <taxon>Burkholderiales</taxon>
        <taxon>Sphaerotilaceae</taxon>
        <taxon>Rubrivivax</taxon>
    </lineage>
</organism>
<dbReference type="PANTHER" id="PTHR48228:SF4">
    <property type="entry name" value="BLR3030 PROTEIN"/>
    <property type="match status" value="1"/>
</dbReference>
<dbReference type="OrthoDB" id="9058532at2"/>
<dbReference type="Gene3D" id="3.40.50.10540">
    <property type="entry name" value="Crotonobetainyl-coa:carnitine coa-transferase, domain 1"/>
    <property type="match status" value="1"/>
</dbReference>
<reference evidence="2 3" key="1">
    <citation type="submission" date="2019-01" db="EMBL/GenBank/DDBJ databases">
        <authorList>
            <person name="Chen W.-M."/>
        </authorList>
    </citation>
    <scope>NUCLEOTIDE SEQUENCE [LARGE SCALE GENOMIC DNA]</scope>
    <source>
        <strain evidence="2 3">KYPY4</strain>
    </source>
</reference>
<dbReference type="RefSeq" id="WP_128230481.1">
    <property type="nucleotide sequence ID" value="NZ_SACR01000006.1"/>
</dbReference>
<evidence type="ECO:0000256" key="1">
    <source>
        <dbReference type="SAM" id="MobiDB-lite"/>
    </source>
</evidence>
<comment type="caution">
    <text evidence="2">The sequence shown here is derived from an EMBL/GenBank/DDBJ whole genome shotgun (WGS) entry which is preliminary data.</text>
</comment>
<dbReference type="EMBL" id="SACR01000006">
    <property type="protein sequence ID" value="RVU43922.1"/>
    <property type="molecule type" value="Genomic_DNA"/>
</dbReference>
<protein>
    <submittedName>
        <fullName evidence="2">CoA transferase</fullName>
    </submittedName>
</protein>
<dbReference type="Pfam" id="PF02515">
    <property type="entry name" value="CoA_transf_3"/>
    <property type="match status" value="1"/>
</dbReference>
<accession>A0A437RB21</accession>
<dbReference type="AlphaFoldDB" id="A0A437RB21"/>
<gene>
    <name evidence="2" type="ORF">EOE66_19920</name>
</gene>
<feature type="region of interest" description="Disordered" evidence="1">
    <location>
        <begin position="445"/>
        <end position="470"/>
    </location>
</feature>
<dbReference type="SUPFAM" id="SSF89796">
    <property type="entry name" value="CoA-transferase family III (CaiB/BaiF)"/>
    <property type="match status" value="2"/>
</dbReference>
<evidence type="ECO:0000313" key="3">
    <source>
        <dbReference type="Proteomes" id="UP000285575"/>
    </source>
</evidence>
<keyword evidence="3" id="KW-1185">Reference proteome</keyword>
<dbReference type="InterPro" id="IPR050509">
    <property type="entry name" value="CoA-transferase_III"/>
</dbReference>